<dbReference type="EMBL" id="CP003130">
    <property type="protein sequence ID" value="AEU37878.1"/>
    <property type="molecule type" value="Genomic_DNA"/>
</dbReference>
<evidence type="ECO:0008006" key="4">
    <source>
        <dbReference type="Google" id="ProtNLM"/>
    </source>
</evidence>
<name>G8NYB2_GRAMM</name>
<dbReference type="PANTHER" id="PTHR47197">
    <property type="entry name" value="PROTEIN NIRF"/>
    <property type="match status" value="1"/>
</dbReference>
<dbReference type="SUPFAM" id="SSF50969">
    <property type="entry name" value="YVTN repeat-like/Quinoprotein amine dehydrogenase"/>
    <property type="match status" value="1"/>
</dbReference>
<gene>
    <name evidence="2" type="ordered locus">AciX8_3585</name>
</gene>
<proteinExistence type="predicted"/>
<evidence type="ECO:0000256" key="1">
    <source>
        <dbReference type="SAM" id="SignalP"/>
    </source>
</evidence>
<dbReference type="AlphaFoldDB" id="G8NYB2"/>
<keyword evidence="1" id="KW-0732">Signal</keyword>
<dbReference type="Gene3D" id="2.130.10.10">
    <property type="entry name" value="YVTN repeat-like/Quinoprotein amine dehydrogenase"/>
    <property type="match status" value="2"/>
</dbReference>
<evidence type="ECO:0000313" key="2">
    <source>
        <dbReference type="EMBL" id="AEU37878.1"/>
    </source>
</evidence>
<protein>
    <recommendedName>
        <fullName evidence="4">NHL repeat containing protein</fullName>
    </recommendedName>
</protein>
<dbReference type="InterPro" id="IPR011044">
    <property type="entry name" value="Quino_amine_DH_bsu"/>
</dbReference>
<sequence precursor="true">MSSFSFKRVICCLSAVISLASVPGSAKAAEPLTPVTLLSTTYLPDITGDFDHFAVDLKRNHLFVSAEVHHSVEMFDLKTGAHLQSIGGFKTPHSLAFSPEKDELLVADGGDSALILVSAEDFHHLDRIPLIDGSVTGKGDSPDAAYYDAVNRLYYIGNGGVSANLPDSEISIFSVDQGKLIDKISIPGNNVESMGIDLIHHRLYVNIRDKQQIGVVDLIAKKVIDIWTTPDLKRNTALAVDAKNQRIFVAGRSPGIFYAFDSNGKVVSQKPCVNINDDMTWDPVLKRIYISGTQGLSIFHQDSPDNYSEIANIPTNGGKTSFYVPQLKQFYVIHPKTDVDMAGLLVYRVNP</sequence>
<dbReference type="InterPro" id="IPR015943">
    <property type="entry name" value="WD40/YVTN_repeat-like_dom_sf"/>
</dbReference>
<dbReference type="KEGG" id="gma:AciX8_3585"/>
<dbReference type="eggNOG" id="COG3391">
    <property type="taxonomic scope" value="Bacteria"/>
</dbReference>
<accession>G8NYB2</accession>
<dbReference type="STRING" id="682795.AciX8_3585"/>
<dbReference type="PANTHER" id="PTHR47197:SF3">
    <property type="entry name" value="DIHYDRO-HEME D1 DEHYDROGENASE"/>
    <property type="match status" value="1"/>
</dbReference>
<organism evidence="2 3">
    <name type="scientific">Granulicella mallensis (strain ATCC BAA-1857 / DSM 23137 / MP5ACTX8)</name>
    <dbReference type="NCBI Taxonomy" id="682795"/>
    <lineage>
        <taxon>Bacteria</taxon>
        <taxon>Pseudomonadati</taxon>
        <taxon>Acidobacteriota</taxon>
        <taxon>Terriglobia</taxon>
        <taxon>Terriglobales</taxon>
        <taxon>Acidobacteriaceae</taxon>
        <taxon>Granulicella</taxon>
    </lineage>
</organism>
<feature type="signal peptide" evidence="1">
    <location>
        <begin position="1"/>
        <end position="28"/>
    </location>
</feature>
<dbReference type="InterPro" id="IPR051200">
    <property type="entry name" value="Host-pathogen_enzymatic-act"/>
</dbReference>
<reference evidence="2 3" key="1">
    <citation type="submission" date="2011-11" db="EMBL/GenBank/DDBJ databases">
        <title>Complete sequence of Granulicella mallensis MP5ACTX8.</title>
        <authorList>
            <consortium name="US DOE Joint Genome Institute"/>
            <person name="Lucas S."/>
            <person name="Copeland A."/>
            <person name="Lapidus A."/>
            <person name="Cheng J.-F."/>
            <person name="Goodwin L."/>
            <person name="Pitluck S."/>
            <person name="Peters L."/>
            <person name="Lu M."/>
            <person name="Detter J.C."/>
            <person name="Han C."/>
            <person name="Tapia R."/>
            <person name="Land M."/>
            <person name="Hauser L."/>
            <person name="Kyrpides N."/>
            <person name="Ivanova N."/>
            <person name="Mikhailova N."/>
            <person name="Pagani I."/>
            <person name="Rawat S."/>
            <person name="Mannisto M."/>
            <person name="Haggblom M."/>
            <person name="Woyke T."/>
        </authorList>
    </citation>
    <scope>NUCLEOTIDE SEQUENCE [LARGE SCALE GENOMIC DNA]</scope>
    <source>
        <strain evidence="3">ATCC BAA-1857 / DSM 23137 / MP5ACTX8</strain>
    </source>
</reference>
<keyword evidence="3" id="KW-1185">Reference proteome</keyword>
<dbReference type="HOGENOM" id="CLU_043515_1_0_0"/>
<dbReference type="Proteomes" id="UP000007113">
    <property type="component" value="Chromosome"/>
</dbReference>
<evidence type="ECO:0000313" key="3">
    <source>
        <dbReference type="Proteomes" id="UP000007113"/>
    </source>
</evidence>
<feature type="chain" id="PRO_5003513095" description="NHL repeat containing protein" evidence="1">
    <location>
        <begin position="29"/>
        <end position="351"/>
    </location>
</feature>